<proteinExistence type="predicted"/>
<feature type="transmembrane region" description="Helical" evidence="2">
    <location>
        <begin position="56"/>
        <end position="80"/>
    </location>
</feature>
<keyword evidence="2" id="KW-0472">Membrane</keyword>
<sequence>MPKSSETDARHSPRRHRPRVSTSSLAGASVVLVADLAGVTAVTATGFQLARAGDPARGVAVCALVAFTAWVLAVVAVVSAAKGVSSRSARRWVWVGLLLNSAGSLGIALAAAVAGGAEELATGGTPAPALVTALLVAVGGALVSAGYLWFLRRDAHPDPAPGERLAARID</sequence>
<feature type="transmembrane region" description="Helical" evidence="2">
    <location>
        <begin position="20"/>
        <end position="44"/>
    </location>
</feature>
<name>A0AB39BGM1_9MICO</name>
<dbReference type="EMBL" id="CP162511">
    <property type="protein sequence ID" value="XDI05650.1"/>
    <property type="molecule type" value="Genomic_DNA"/>
</dbReference>
<dbReference type="RefSeq" id="WP_368498037.1">
    <property type="nucleotide sequence ID" value="NZ_CP162511.1"/>
</dbReference>
<reference evidence="3" key="1">
    <citation type="submission" date="2024-05" db="EMBL/GenBank/DDBJ databases">
        <title>Herbiconiux sp. A18JL235.</title>
        <authorList>
            <person name="Zhang G."/>
        </authorList>
    </citation>
    <scope>NUCLEOTIDE SEQUENCE</scope>
    <source>
        <strain evidence="3">A18JL235</strain>
    </source>
</reference>
<feature type="transmembrane region" description="Helical" evidence="2">
    <location>
        <begin position="92"/>
        <end position="117"/>
    </location>
</feature>
<protein>
    <submittedName>
        <fullName evidence="3">Uncharacterized protein</fullName>
    </submittedName>
</protein>
<organism evidence="3">
    <name type="scientific">Herbiconiux sp. A18JL235</name>
    <dbReference type="NCBI Taxonomy" id="3152363"/>
    <lineage>
        <taxon>Bacteria</taxon>
        <taxon>Bacillati</taxon>
        <taxon>Actinomycetota</taxon>
        <taxon>Actinomycetes</taxon>
        <taxon>Micrococcales</taxon>
        <taxon>Microbacteriaceae</taxon>
        <taxon>Herbiconiux</taxon>
    </lineage>
</organism>
<evidence type="ECO:0000256" key="1">
    <source>
        <dbReference type="SAM" id="MobiDB-lite"/>
    </source>
</evidence>
<feature type="region of interest" description="Disordered" evidence="1">
    <location>
        <begin position="1"/>
        <end position="22"/>
    </location>
</feature>
<dbReference type="AlphaFoldDB" id="A0AB39BGM1"/>
<feature type="compositionally biased region" description="Basic and acidic residues" evidence="1">
    <location>
        <begin position="1"/>
        <end position="11"/>
    </location>
</feature>
<evidence type="ECO:0000256" key="2">
    <source>
        <dbReference type="SAM" id="Phobius"/>
    </source>
</evidence>
<keyword evidence="2" id="KW-1133">Transmembrane helix</keyword>
<feature type="transmembrane region" description="Helical" evidence="2">
    <location>
        <begin position="129"/>
        <end position="150"/>
    </location>
</feature>
<accession>A0AB39BGM1</accession>
<keyword evidence="2" id="KW-0812">Transmembrane</keyword>
<gene>
    <name evidence="3" type="ORF">ABFY20_00755</name>
</gene>
<evidence type="ECO:0000313" key="3">
    <source>
        <dbReference type="EMBL" id="XDI05650.1"/>
    </source>
</evidence>